<dbReference type="SUPFAM" id="SSF109604">
    <property type="entry name" value="HD-domain/PDEase-like"/>
    <property type="match status" value="1"/>
</dbReference>
<dbReference type="PANTHER" id="PTHR43155:SF2">
    <property type="entry name" value="CYCLIC DI-GMP PHOSPHODIESTERASE PA4108"/>
    <property type="match status" value="1"/>
</dbReference>
<dbReference type="Gene3D" id="3.30.450.40">
    <property type="match status" value="1"/>
</dbReference>
<dbReference type="PANTHER" id="PTHR43155">
    <property type="entry name" value="CYCLIC DI-GMP PHOSPHODIESTERASE PA4108-RELATED"/>
    <property type="match status" value="1"/>
</dbReference>
<dbReference type="Pfam" id="PF13185">
    <property type="entry name" value="GAF_2"/>
    <property type="match status" value="1"/>
</dbReference>
<dbReference type="InterPro" id="IPR037522">
    <property type="entry name" value="HD_GYP_dom"/>
</dbReference>
<keyword evidence="4" id="KW-1185">Reference proteome</keyword>
<dbReference type="SMART" id="SM00065">
    <property type="entry name" value="GAF"/>
    <property type="match status" value="1"/>
</dbReference>
<evidence type="ECO:0000259" key="2">
    <source>
        <dbReference type="PROSITE" id="PS51832"/>
    </source>
</evidence>
<organism evidence="3 4">
    <name type="scientific">Polynucleobacter tropicus</name>
    <dbReference type="NCBI Taxonomy" id="1743174"/>
    <lineage>
        <taxon>Bacteria</taxon>
        <taxon>Pseudomonadati</taxon>
        <taxon>Pseudomonadota</taxon>
        <taxon>Betaproteobacteria</taxon>
        <taxon>Burkholderiales</taxon>
        <taxon>Burkholderiaceae</taxon>
        <taxon>Polynucleobacter</taxon>
    </lineage>
</organism>
<dbReference type="KEGG" id="ptrp:DCO17_03410"/>
<dbReference type="EMBL" id="CP028942">
    <property type="protein sequence ID" value="QKM64368.1"/>
    <property type="molecule type" value="Genomic_DNA"/>
</dbReference>
<dbReference type="InterPro" id="IPR003018">
    <property type="entry name" value="GAF"/>
</dbReference>
<keyword evidence="3" id="KW-0378">Hydrolase</keyword>
<dbReference type="SUPFAM" id="SSF55781">
    <property type="entry name" value="GAF domain-like"/>
    <property type="match status" value="1"/>
</dbReference>
<evidence type="ECO:0000259" key="1">
    <source>
        <dbReference type="PROSITE" id="PS51831"/>
    </source>
</evidence>
<dbReference type="NCBIfam" id="TIGR00277">
    <property type="entry name" value="HDIG"/>
    <property type="match status" value="1"/>
</dbReference>
<feature type="domain" description="HD-GYP" evidence="2">
    <location>
        <begin position="196"/>
        <end position="391"/>
    </location>
</feature>
<feature type="domain" description="HD" evidence="1">
    <location>
        <begin position="218"/>
        <end position="340"/>
    </location>
</feature>
<dbReference type="GO" id="GO:0008081">
    <property type="term" value="F:phosphoric diester hydrolase activity"/>
    <property type="evidence" value="ECO:0007669"/>
    <property type="project" value="UniProtKB-ARBA"/>
</dbReference>
<dbReference type="InterPro" id="IPR006674">
    <property type="entry name" value="HD_domain"/>
</dbReference>
<dbReference type="RefSeq" id="WP_173955412.1">
    <property type="nucleotide sequence ID" value="NZ_CP028942.1"/>
</dbReference>
<dbReference type="Proteomes" id="UP000503312">
    <property type="component" value="Chromosome"/>
</dbReference>
<protein>
    <submittedName>
        <fullName evidence="3">Metal-dependent phosphohydrolase</fullName>
    </submittedName>
</protein>
<dbReference type="PROSITE" id="PS51832">
    <property type="entry name" value="HD_GYP"/>
    <property type="match status" value="1"/>
</dbReference>
<dbReference type="AlphaFoldDB" id="A0A6M9PYG8"/>
<evidence type="ECO:0000313" key="4">
    <source>
        <dbReference type="Proteomes" id="UP000503312"/>
    </source>
</evidence>
<dbReference type="Pfam" id="PF13487">
    <property type="entry name" value="HD_5"/>
    <property type="match status" value="1"/>
</dbReference>
<dbReference type="SMART" id="SM00471">
    <property type="entry name" value="HDc"/>
    <property type="match status" value="1"/>
</dbReference>
<dbReference type="InterPro" id="IPR029016">
    <property type="entry name" value="GAF-like_dom_sf"/>
</dbReference>
<name>A0A6M9PYG8_9BURK</name>
<dbReference type="CDD" id="cd00077">
    <property type="entry name" value="HDc"/>
    <property type="match status" value="1"/>
</dbReference>
<sequence>MGDIQLEKQVWALAAYTNAIKVLLRAKSQLELVEGVCQGITNQFPYVVSWVGLIKENHTKELLMAGVSGSASAYADGIVVSWDETLPSGRGPMGTAIRTRKPKIINNCATDPSFLPWRDRAKSHGIKSCVAVPLILNEKVIGSLIVYASIPDAFAQPEIHLFEGLADEVSYGIDSLQKEFELEKEKIQTEASQKRLINSLEAMVGAMSTTMELRDPYTSGHQHQVAIISEAIAKEMGCSEDQIHGLKLAALVHDIGKISIPAEILMKPIALTDHEHFILRDHVNSGYKVLKEIPFIWPIAEIVRQHHERIDGSGYPLGLKGDQILLEAKILAVADTLESMSAFRPYRPALGLDRAMELILAESGKTLDASVVLAANKLYQQGLLQGLVRKS</sequence>
<proteinExistence type="predicted"/>
<gene>
    <name evidence="3" type="ORF">DCO17_03410</name>
</gene>
<dbReference type="Gene3D" id="1.10.3210.10">
    <property type="entry name" value="Hypothetical protein af1432"/>
    <property type="match status" value="1"/>
</dbReference>
<dbReference type="InterPro" id="IPR003607">
    <property type="entry name" value="HD/PDEase_dom"/>
</dbReference>
<dbReference type="InterPro" id="IPR006675">
    <property type="entry name" value="HDIG_dom"/>
</dbReference>
<evidence type="ECO:0000313" key="3">
    <source>
        <dbReference type="EMBL" id="QKM64368.1"/>
    </source>
</evidence>
<reference evidence="3 4" key="1">
    <citation type="submission" date="2018-04" db="EMBL/GenBank/DDBJ databases">
        <title>Polynucleobacter sp. UH21B genome.</title>
        <authorList>
            <person name="Hahn M.W."/>
        </authorList>
    </citation>
    <scope>NUCLEOTIDE SEQUENCE [LARGE SCALE GENOMIC DNA]</scope>
    <source>
        <strain evidence="3 4">MWH-UH21B</strain>
    </source>
</reference>
<dbReference type="PROSITE" id="PS51831">
    <property type="entry name" value="HD"/>
    <property type="match status" value="1"/>
</dbReference>
<accession>A0A6M9PYG8</accession>